<evidence type="ECO:0000256" key="2">
    <source>
        <dbReference type="ARBA" id="ARBA00010720"/>
    </source>
</evidence>
<feature type="domain" description="Coatomer gamma subunit appendage Ig-like subdomain" evidence="14">
    <location>
        <begin position="669"/>
        <end position="814"/>
    </location>
</feature>
<dbReference type="GO" id="GO:0005793">
    <property type="term" value="C:endoplasmic reticulum-Golgi intermediate compartment"/>
    <property type="evidence" value="ECO:0000318"/>
    <property type="project" value="GO_Central"/>
</dbReference>
<dbReference type="GO" id="GO:0030126">
    <property type="term" value="C:COPI vesicle coat"/>
    <property type="evidence" value="ECO:0000318"/>
    <property type="project" value="GO_Central"/>
</dbReference>
<evidence type="ECO:0000259" key="13">
    <source>
        <dbReference type="Pfam" id="PF01602"/>
    </source>
</evidence>
<feature type="domain" description="Clathrin/coatomer adaptor adaptin-like N-terminal" evidence="13">
    <location>
        <begin position="30"/>
        <end position="565"/>
    </location>
</feature>
<name>Q758F5_EREGS</name>
<accession>Q758F5</accession>
<dbReference type="EMBL" id="AE016818">
    <property type="protein sequence ID" value="AAS52492.1"/>
    <property type="molecule type" value="Genomic_DNA"/>
</dbReference>
<dbReference type="InterPro" id="IPR009028">
    <property type="entry name" value="Coatomer/calthrin_app_sub_C"/>
</dbReference>
<dbReference type="STRING" id="284811.Q758F5"/>
<evidence type="ECO:0000256" key="10">
    <source>
        <dbReference type="ARBA" id="ARBA00023329"/>
    </source>
</evidence>
<keyword evidence="4 11" id="KW-0963">Cytoplasm</keyword>
<dbReference type="Pfam" id="PF01602">
    <property type="entry name" value="Adaptin_N"/>
    <property type="match status" value="1"/>
</dbReference>
<dbReference type="GO" id="GO:0000139">
    <property type="term" value="C:Golgi membrane"/>
    <property type="evidence" value="ECO:0000318"/>
    <property type="project" value="GO_Central"/>
</dbReference>
<keyword evidence="7 11" id="KW-0653">Protein transport</keyword>
<evidence type="ECO:0000259" key="14">
    <source>
        <dbReference type="Pfam" id="PF08752"/>
    </source>
</evidence>
<dbReference type="Pfam" id="PF08752">
    <property type="entry name" value="COP-gamma_platf"/>
    <property type="match status" value="1"/>
</dbReference>
<dbReference type="GO" id="GO:0005198">
    <property type="term" value="F:structural molecule activity"/>
    <property type="evidence" value="ECO:0007669"/>
    <property type="project" value="InterPro"/>
</dbReference>
<evidence type="ECO:0000259" key="15">
    <source>
        <dbReference type="Pfam" id="PF16381"/>
    </source>
</evidence>
<protein>
    <recommendedName>
        <fullName evidence="11">Coatomer subunit gamma</fullName>
    </recommendedName>
</protein>
<dbReference type="PIRSF" id="PIRSF037093">
    <property type="entry name" value="Coatomer_gamma_subunit"/>
    <property type="match status" value="1"/>
</dbReference>
<dbReference type="Gene3D" id="2.60.40.1480">
    <property type="entry name" value="Coatomer, gamma subunit, appendage domain"/>
    <property type="match status" value="1"/>
</dbReference>
<dbReference type="HOGENOM" id="CLU_010353_2_0_1"/>
<dbReference type="OMA" id="DFIEDCE"/>
<comment type="subunit">
    <text evidence="11">Oligomeric complex.</text>
</comment>
<reference evidence="16 17" key="1">
    <citation type="journal article" date="2004" name="Science">
        <title>The Ashbya gossypii genome as a tool for mapping the ancient Saccharomyces cerevisiae genome.</title>
        <authorList>
            <person name="Dietrich F.S."/>
            <person name="Voegeli S."/>
            <person name="Brachat S."/>
            <person name="Lerch A."/>
            <person name="Gates K."/>
            <person name="Steiner S."/>
            <person name="Mohr C."/>
            <person name="Pohlmann R."/>
            <person name="Luedi P."/>
            <person name="Choi S."/>
            <person name="Wing R.A."/>
            <person name="Flavier A."/>
            <person name="Gaffney T.D."/>
            <person name="Philippsen P."/>
        </authorList>
    </citation>
    <scope>NUCLEOTIDE SEQUENCE [LARGE SCALE GENOMIC DNA]</scope>
    <source>
        <strain evidence="17">ATCC 10895 / CBS 109.51 / FGSC 9923 / NRRL Y-1056</strain>
    </source>
</reference>
<dbReference type="SUPFAM" id="SSF48371">
    <property type="entry name" value="ARM repeat"/>
    <property type="match status" value="1"/>
</dbReference>
<sequence length="932" mass="103513">MSTHTYKSGFRVTVSNKAPEEAQAGHLPDKMTVYQDCLNEFNESPVKPARCRMLIGKLLKLLSHGETFPANESTALFFSISKLFQHPNNSLRQAVYLALKELCRNSEDVLMATSSVMKDVQNGTDLVKPNAIRALTRVLDASTAFSAERLYKSAVVSKDPSISSAALVSSYHMLPIAESTVKRYANETQEAVSDLKTYPHSAGPTDFYRVSSYISQYHALGLLYKLKSHDKIAMMKLIQQFSANNVLRNQLAQVQMVRLVHELLRMDNQLVPQFVPQLQSWLTSRYDAVKLEACKLISSLNSYMPSDIHTAMIHTLQGMLSVPQVCSRFAAVRLLNSISMTAPEKVIICNPELESLINDSNRNISTYAITTLLKTGTSKNISSLIKTITKFIHEVSDDFKVIIIDAIRTLSLKFPDEWKNILSFLIDTLKSAEGGYTFKNNIVDALFDLIQHVPQSREQALEHLCDFIEDCEFNEISVRIIYLLGKEGPSTEKPSLYVRHHYNRVVLENSIIRSAAVSALSKFSSPKKDPSLAYSIEKLLKGIQTDEDDEVRDRATILVKLLEENKEKPGVADEFIQPKHSYDLHALESKLTNYLHHNEDGFATPFDASSIPKYTEEELKAINLKQKQQQFFANAEPSNSGKKTSGSDPKLSASATDIAAEAVQPSSIDYAEQLSSIEEFASYGAIIHSSKPIPLTEPEAEFTVAGVKHLFQDHLVLQFNITNTLTDVALDKVTVICTPEEDAEMTELCAIPLDRLLPGDTGSCFISYEKPTATTVGFFNNLNFTTLELDPATNAPFEGDEGFQDEYEIDALYLQPGDYIKSVFVGDFAATFEELPHEEVAVYNLSQSGASLQDIVNKLVLSTNCLPLENSQFVSTESNSAVVKLFGKHITSEDRVALLVRLIKSTKGIALKVQCKSDSAELCGDLANGLVL</sequence>
<dbReference type="InterPro" id="IPR002553">
    <property type="entry name" value="Clathrin/coatomer_adapt-like_N"/>
</dbReference>
<gene>
    <name evidence="16" type="ORF">AGOS_AEL193W</name>
</gene>
<dbReference type="InterPro" id="IPR012295">
    <property type="entry name" value="TBP_dom_sf"/>
</dbReference>
<dbReference type="InParanoid" id="Q758F5"/>
<evidence type="ECO:0000256" key="4">
    <source>
        <dbReference type="ARBA" id="ARBA00022490"/>
    </source>
</evidence>
<evidence type="ECO:0000313" key="17">
    <source>
        <dbReference type="Proteomes" id="UP000000591"/>
    </source>
</evidence>
<feature type="region of interest" description="Disordered" evidence="12">
    <location>
        <begin position="633"/>
        <end position="653"/>
    </location>
</feature>
<keyword evidence="17" id="KW-1185">Reference proteome</keyword>
<dbReference type="GO" id="GO:0006888">
    <property type="term" value="P:endoplasmic reticulum to Golgi vesicle-mediated transport"/>
    <property type="evidence" value="ECO:0000318"/>
    <property type="project" value="GO_Central"/>
</dbReference>
<dbReference type="KEGG" id="ago:AGOS_AEL193W"/>
<evidence type="ECO:0000256" key="3">
    <source>
        <dbReference type="ARBA" id="ARBA00022448"/>
    </source>
</evidence>
<dbReference type="GO" id="GO:0005783">
    <property type="term" value="C:endoplasmic reticulum"/>
    <property type="evidence" value="ECO:0000318"/>
    <property type="project" value="GO_Central"/>
</dbReference>
<dbReference type="Gene3D" id="3.30.310.10">
    <property type="entry name" value="TATA-Binding Protein"/>
    <property type="match status" value="1"/>
</dbReference>
<keyword evidence="9 11" id="KW-0472">Membrane</keyword>
<dbReference type="Pfam" id="PF16381">
    <property type="entry name" value="Coatomer_g_Cpla"/>
    <property type="match status" value="1"/>
</dbReference>
<evidence type="ECO:0000256" key="1">
    <source>
        <dbReference type="ARBA" id="ARBA00004255"/>
    </source>
</evidence>
<keyword evidence="5" id="KW-0677">Repeat</keyword>
<dbReference type="InterPro" id="IPR037067">
    <property type="entry name" value="Coatomer_gsu_app_sf"/>
</dbReference>
<dbReference type="PANTHER" id="PTHR10261:SF0">
    <property type="entry name" value="COATOMER SUBUNIT GAMMA-2"/>
    <property type="match status" value="1"/>
</dbReference>
<dbReference type="FunCoup" id="Q758F5">
    <property type="interactions" value="1318"/>
</dbReference>
<dbReference type="GO" id="GO:0006891">
    <property type="term" value="P:intra-Golgi vesicle-mediated transport"/>
    <property type="evidence" value="ECO:0000318"/>
    <property type="project" value="GO_Central"/>
</dbReference>
<dbReference type="InterPro" id="IPR017106">
    <property type="entry name" value="Coatomer_gsu"/>
</dbReference>
<dbReference type="GO" id="GO:0006886">
    <property type="term" value="P:intracellular protein transport"/>
    <property type="evidence" value="ECO:0007669"/>
    <property type="project" value="InterPro"/>
</dbReference>
<evidence type="ECO:0000313" key="16">
    <source>
        <dbReference type="EMBL" id="AAS52492.1"/>
    </source>
</evidence>
<feature type="domain" description="Coatomer subunit gamma C-terminal" evidence="15">
    <location>
        <begin position="817"/>
        <end position="929"/>
    </location>
</feature>
<dbReference type="InterPro" id="IPR013040">
    <property type="entry name" value="Coatomer_gsu_app_Ig-like_dom"/>
</dbReference>
<dbReference type="FunFam" id="2.60.40.1480:FF:000001">
    <property type="entry name" value="Coatomer subunit gamma"/>
    <property type="match status" value="1"/>
</dbReference>
<dbReference type="Proteomes" id="UP000000591">
    <property type="component" value="Chromosome V"/>
</dbReference>
<evidence type="ECO:0000256" key="5">
    <source>
        <dbReference type="ARBA" id="ARBA00022737"/>
    </source>
</evidence>
<dbReference type="SUPFAM" id="SSF49348">
    <property type="entry name" value="Clathrin adaptor appendage domain"/>
    <property type="match status" value="1"/>
</dbReference>
<evidence type="ECO:0000256" key="9">
    <source>
        <dbReference type="ARBA" id="ARBA00023136"/>
    </source>
</evidence>
<comment type="function">
    <text evidence="11">The coatomer is a cytosolic protein complex that binds to dilysine motifs and reversibly associates with Golgi non-clathrin-coated vesicles, which further mediate biosynthetic protein transport from the ER, via the Golgi up to the trans Golgi network. Coatomer complex is required for budding from Golgi membranes, and is essential for the retrograde Golgi-to-ER transport of dilysine-tagged proteins.</text>
</comment>
<dbReference type="PANTHER" id="PTHR10261">
    <property type="entry name" value="COATOMER SUBUNIT GAMMA"/>
    <property type="match status" value="1"/>
</dbReference>
<dbReference type="FunFam" id="1.25.10.10:FF:000368">
    <property type="entry name" value="Coatomer subunit gamma"/>
    <property type="match status" value="1"/>
</dbReference>
<dbReference type="SUPFAM" id="SSF55711">
    <property type="entry name" value="Subdomain of clathrin and coatomer appendage domain"/>
    <property type="match status" value="1"/>
</dbReference>
<proteinExistence type="inferred from homology"/>
<comment type="subcellular location">
    <subcellularLocation>
        <location evidence="11">Cytoplasm</location>
    </subcellularLocation>
    <subcellularLocation>
        <location evidence="1 11">Golgi apparatus membrane</location>
        <topology evidence="1 11">Peripheral membrane protein</topology>
        <orientation evidence="1 11">Cytoplasmic side</orientation>
    </subcellularLocation>
    <subcellularLocation>
        <location evidence="11">Cytoplasmic vesicle</location>
        <location evidence="11">COPI-coated vesicle membrane</location>
        <topology evidence="11">Peripheral membrane protein</topology>
        <orientation evidence="11">Cytoplasmic side</orientation>
    </subcellularLocation>
</comment>
<dbReference type="RefSeq" id="NP_984668.1">
    <property type="nucleotide sequence ID" value="NM_210021.1"/>
</dbReference>
<dbReference type="eggNOG" id="KOG1078">
    <property type="taxonomic scope" value="Eukaryota"/>
</dbReference>
<evidence type="ECO:0000256" key="7">
    <source>
        <dbReference type="ARBA" id="ARBA00022927"/>
    </source>
</evidence>
<dbReference type="GeneID" id="4620851"/>
<dbReference type="GO" id="GO:0009306">
    <property type="term" value="P:protein secretion"/>
    <property type="evidence" value="ECO:0000318"/>
    <property type="project" value="GO_Central"/>
</dbReference>
<dbReference type="OrthoDB" id="1074925at2759"/>
<dbReference type="InterPro" id="IPR016024">
    <property type="entry name" value="ARM-type_fold"/>
</dbReference>
<keyword evidence="6 11" id="KW-0931">ER-Golgi transport</keyword>
<dbReference type="Gene3D" id="1.25.10.10">
    <property type="entry name" value="Leucine-rich Repeat Variant"/>
    <property type="match status" value="2"/>
</dbReference>
<organism evidence="16 17">
    <name type="scientific">Eremothecium gossypii (strain ATCC 10895 / CBS 109.51 / FGSC 9923 / NRRL Y-1056)</name>
    <name type="common">Yeast</name>
    <name type="synonym">Ashbya gossypii</name>
    <dbReference type="NCBI Taxonomy" id="284811"/>
    <lineage>
        <taxon>Eukaryota</taxon>
        <taxon>Fungi</taxon>
        <taxon>Dikarya</taxon>
        <taxon>Ascomycota</taxon>
        <taxon>Saccharomycotina</taxon>
        <taxon>Saccharomycetes</taxon>
        <taxon>Saccharomycetales</taxon>
        <taxon>Saccharomycetaceae</taxon>
        <taxon>Eremothecium</taxon>
    </lineage>
</organism>
<dbReference type="InterPro" id="IPR032154">
    <property type="entry name" value="Coatomer_g_Cpla"/>
</dbReference>
<dbReference type="InterPro" id="IPR013041">
    <property type="entry name" value="Clathrin_app_Ig-like_sf"/>
</dbReference>
<keyword evidence="8 11" id="KW-0333">Golgi apparatus</keyword>
<keyword evidence="10 11" id="KW-0968">Cytoplasmic vesicle</keyword>
<keyword evidence="3 11" id="KW-0813">Transport</keyword>
<comment type="similarity">
    <text evidence="2 11">Belongs to the COPG family.</text>
</comment>
<feature type="compositionally biased region" description="Polar residues" evidence="12">
    <location>
        <begin position="633"/>
        <end position="647"/>
    </location>
</feature>
<reference evidence="17" key="2">
    <citation type="journal article" date="2013" name="G3 (Bethesda)">
        <title>Genomes of Ashbya fungi isolated from insects reveal four mating-type loci, numerous translocations, lack of transposons, and distinct gene duplications.</title>
        <authorList>
            <person name="Dietrich F.S."/>
            <person name="Voegeli S."/>
            <person name="Kuo S."/>
            <person name="Philippsen P."/>
        </authorList>
    </citation>
    <scope>GENOME REANNOTATION</scope>
    <source>
        <strain evidence="17">ATCC 10895 / CBS 109.51 / FGSC 9923 / NRRL Y-1056</strain>
    </source>
</reference>
<dbReference type="InterPro" id="IPR011989">
    <property type="entry name" value="ARM-like"/>
</dbReference>
<evidence type="ECO:0000256" key="8">
    <source>
        <dbReference type="ARBA" id="ARBA00023034"/>
    </source>
</evidence>
<dbReference type="AlphaFoldDB" id="Q758F5"/>
<evidence type="ECO:0000256" key="6">
    <source>
        <dbReference type="ARBA" id="ARBA00022892"/>
    </source>
</evidence>
<evidence type="ECO:0000256" key="11">
    <source>
        <dbReference type="PIRNR" id="PIRNR037093"/>
    </source>
</evidence>
<evidence type="ECO:0000256" key="12">
    <source>
        <dbReference type="SAM" id="MobiDB-lite"/>
    </source>
</evidence>